<dbReference type="SMART" id="SM00320">
    <property type="entry name" value="WD40"/>
    <property type="match status" value="5"/>
</dbReference>
<dbReference type="Gene3D" id="2.130.10.10">
    <property type="entry name" value="YVTN repeat-like/Quinoprotein amine dehydrogenase"/>
    <property type="match status" value="2"/>
</dbReference>
<reference evidence="6" key="1">
    <citation type="submission" date="2022-03" db="EMBL/GenBank/DDBJ databases">
        <authorList>
            <person name="Mikhailov K."/>
            <person name="Kravchuk O."/>
            <person name="Lyupina Y."/>
            <person name="Adameyko K."/>
        </authorList>
    </citation>
    <scope>NUCLEOTIDE SEQUENCE</scope>
</reference>
<dbReference type="PANTHER" id="PTHR12442">
    <property type="entry name" value="DYNEIN INTERMEDIATE CHAIN"/>
    <property type="match status" value="1"/>
</dbReference>
<dbReference type="Pfam" id="PF00400">
    <property type="entry name" value="WD40"/>
    <property type="match status" value="1"/>
</dbReference>
<evidence type="ECO:0000313" key="6">
    <source>
        <dbReference type="EMBL" id="WAW84840.1"/>
    </source>
</evidence>
<keyword evidence="5" id="KW-0175">Coiled coil</keyword>
<dbReference type="InterPro" id="IPR036322">
    <property type="entry name" value="WD40_repeat_dom_sf"/>
</dbReference>
<evidence type="ECO:0000256" key="3">
    <source>
        <dbReference type="ARBA" id="ARBA00022574"/>
    </source>
</evidence>
<dbReference type="InterPro" id="IPR050687">
    <property type="entry name" value="Dynein_IC"/>
</dbReference>
<comment type="subcellular location">
    <subcellularLocation>
        <location evidence="1">Cytoplasm</location>
    </subcellularLocation>
</comment>
<dbReference type="SUPFAM" id="SSF50978">
    <property type="entry name" value="WD40 repeat-like"/>
    <property type="match status" value="1"/>
</dbReference>
<feature type="coiled-coil region" evidence="5">
    <location>
        <begin position="10"/>
        <end position="40"/>
    </location>
</feature>
<dbReference type="GO" id="GO:0005868">
    <property type="term" value="C:cytoplasmic dynein complex"/>
    <property type="evidence" value="ECO:0007669"/>
    <property type="project" value="TreeGrafter"/>
</dbReference>
<dbReference type="EMBL" id="OM982431">
    <property type="protein sequence ID" value="WAW84840.1"/>
    <property type="molecule type" value="mRNA"/>
</dbReference>
<evidence type="ECO:0000256" key="4">
    <source>
        <dbReference type="ARBA" id="ARBA00022737"/>
    </source>
</evidence>
<keyword evidence="3" id="KW-0853">WD repeat</keyword>
<protein>
    <submittedName>
        <fullName evidence="6">Cytoplasmic dynein 1 intermediate chain</fullName>
    </submittedName>
</protein>
<dbReference type="InterPro" id="IPR015943">
    <property type="entry name" value="WD40/YVTN_repeat-like_dom_sf"/>
</dbReference>
<sequence>MLMIGFHHKVKMSADLKKEVEKKKQRLEELRRRKVDKDRVVAAKESLKKPAEEVPGTQRKAREELDDFVNDLIGPPTARGGKVPVAKAEVKPDEPIAAPVVVGKRKAVKLVIDHQTPVTIKPKELTVYDKLIQTDLPYEPPGRTDGEEDEDEDAYLEQTSVVAEVKRTAEEALKSHEDAQPQEEDVPNKHVLTDEERDSILQSDSFQGFLDRASRTVERALAEPSWLFIEELFPEGEELNRGPSVGTAVTQRLVLSNDRWTRGRVVTHIDWSEAHKELLLASYTRSEESSSDADGLVLLWNTQLQKSLPEYVLETQSSVLSASFAKFHPSYIVGGTYSGQVVLWDIRSNKRTPVQRSPLSGATHTHPVFCLRVVGTQNAHNLVTLSTDGRLCSWSVDMLSQPQETLELQNKSARPVAATCMDFADNEVSRLVVGSEECDAYLTQRHGSKSGVSLTYPGHRGPITGISLNKAHGQPDFSHLFLTSSFDWTVKLWSLKLQNEQQLAAKTSSPLCSFSMYTDYVNCVQWCPKHPAVFASGNGSGKMAIWNLNHDFEEPVVTEQLDSNINTLNFTASGQFIATGDDAGKISIFELGEGLYQPHPDEWTRLQTRLLAIPELSTFDNTIGSLTDAAS</sequence>
<keyword evidence="4" id="KW-0677">Repeat</keyword>
<dbReference type="GO" id="GO:0010970">
    <property type="term" value="P:transport along microtubule"/>
    <property type="evidence" value="ECO:0007669"/>
    <property type="project" value="TreeGrafter"/>
</dbReference>
<organism evidence="6">
    <name type="scientific">Halisarca dujardinii</name>
    <name type="common">Dujardin's slime sponge</name>
    <dbReference type="NCBI Taxonomy" id="2583056"/>
    <lineage>
        <taxon>Eukaryota</taxon>
        <taxon>Metazoa</taxon>
        <taxon>Porifera</taxon>
        <taxon>Demospongiae</taxon>
        <taxon>Verongimorpha</taxon>
        <taxon>Chondrillida</taxon>
        <taxon>Halisarcidae</taxon>
        <taxon>Halisarca</taxon>
    </lineage>
</organism>
<dbReference type="GO" id="GO:0005737">
    <property type="term" value="C:cytoplasm"/>
    <property type="evidence" value="ECO:0007669"/>
    <property type="project" value="UniProtKB-SubCell"/>
</dbReference>
<evidence type="ECO:0000256" key="5">
    <source>
        <dbReference type="SAM" id="Coils"/>
    </source>
</evidence>
<evidence type="ECO:0000256" key="1">
    <source>
        <dbReference type="ARBA" id="ARBA00004496"/>
    </source>
</evidence>
<accession>A0A9F1UCS7</accession>
<dbReference type="InterPro" id="IPR001680">
    <property type="entry name" value="WD40_rpt"/>
</dbReference>
<evidence type="ECO:0000256" key="2">
    <source>
        <dbReference type="ARBA" id="ARBA00022490"/>
    </source>
</evidence>
<dbReference type="AlphaFoldDB" id="A0A9F1UCS7"/>
<proteinExistence type="evidence at transcript level"/>
<dbReference type="PANTHER" id="PTHR12442:SF22">
    <property type="entry name" value="CYTOPLASMIC DYNEIN 1 INTERMEDIATE CHAIN-RELATED"/>
    <property type="match status" value="1"/>
</dbReference>
<dbReference type="GO" id="GO:0045504">
    <property type="term" value="F:dynein heavy chain binding"/>
    <property type="evidence" value="ECO:0007669"/>
    <property type="project" value="TreeGrafter"/>
</dbReference>
<name>A0A9F1UCS7_HALDU</name>
<dbReference type="GO" id="GO:0045503">
    <property type="term" value="F:dynein light chain binding"/>
    <property type="evidence" value="ECO:0007669"/>
    <property type="project" value="TreeGrafter"/>
</dbReference>
<gene>
    <name evidence="6" type="primary">DYNC1I</name>
</gene>
<keyword evidence="2" id="KW-0963">Cytoplasm</keyword>